<feature type="domain" description="Methyltransferase type 12" evidence="1">
    <location>
        <begin position="52"/>
        <end position="152"/>
    </location>
</feature>
<reference evidence="3" key="1">
    <citation type="journal article" date="2017" name="Nat. Microbiol.">
        <title>Global analysis of biosynthetic gene clusters reveals vast potential of secondary metabolite production in Penicillium species.</title>
        <authorList>
            <person name="Nielsen J.C."/>
            <person name="Grijseels S."/>
            <person name="Prigent S."/>
            <person name="Ji B."/>
            <person name="Dainat J."/>
            <person name="Nielsen K.F."/>
            <person name="Frisvad J.C."/>
            <person name="Workman M."/>
            <person name="Nielsen J."/>
        </authorList>
    </citation>
    <scope>NUCLEOTIDE SEQUENCE [LARGE SCALE GENOMIC DNA]</scope>
    <source>
        <strain evidence="3">IBT 24891</strain>
    </source>
</reference>
<dbReference type="AlphaFoldDB" id="A0A1V6TKV3"/>
<keyword evidence="3" id="KW-1185">Reference proteome</keyword>
<proteinExistence type="predicted"/>
<dbReference type="EMBL" id="MLKD01000005">
    <property type="protein sequence ID" value="OQE26614.1"/>
    <property type="molecule type" value="Genomic_DNA"/>
</dbReference>
<evidence type="ECO:0000259" key="1">
    <source>
        <dbReference type="Pfam" id="PF08242"/>
    </source>
</evidence>
<dbReference type="Gene3D" id="3.40.50.150">
    <property type="entry name" value="Vaccinia Virus protein VP39"/>
    <property type="match status" value="1"/>
</dbReference>
<comment type="caution">
    <text evidence="2">The sequence shown here is derived from an EMBL/GenBank/DDBJ whole genome shotgun (WGS) entry which is preliminary data.</text>
</comment>
<dbReference type="STRING" id="303698.A0A1V6TKV3"/>
<dbReference type="InterPro" id="IPR013217">
    <property type="entry name" value="Methyltransf_12"/>
</dbReference>
<protein>
    <recommendedName>
        <fullName evidence="1">Methyltransferase type 12 domain-containing protein</fullName>
    </recommendedName>
</protein>
<dbReference type="SUPFAM" id="SSF53335">
    <property type="entry name" value="S-adenosyl-L-methionine-dependent methyltransferases"/>
    <property type="match status" value="1"/>
</dbReference>
<dbReference type="CDD" id="cd02440">
    <property type="entry name" value="AdoMet_MTases"/>
    <property type="match status" value="1"/>
</dbReference>
<dbReference type="OrthoDB" id="417697at2759"/>
<evidence type="ECO:0000313" key="3">
    <source>
        <dbReference type="Proteomes" id="UP000191285"/>
    </source>
</evidence>
<dbReference type="InterPro" id="IPR029063">
    <property type="entry name" value="SAM-dependent_MTases_sf"/>
</dbReference>
<dbReference type="Proteomes" id="UP000191285">
    <property type="component" value="Unassembled WGS sequence"/>
</dbReference>
<name>A0A1V6TKV3_9EURO</name>
<evidence type="ECO:0000313" key="2">
    <source>
        <dbReference type="EMBL" id="OQE26614.1"/>
    </source>
</evidence>
<sequence>MGRNSTDRVYLLARDKAESERLDKQHYFFMALLRNQIIHPCIPRDNLVSIADIGTGTGIWLQEVARFLPSPQLDLHGFDISPDQFPPKQGLRISEDSEIKLHVHDARKEFPPEHHGRYDMVHIRLLTAGMRAEDFKTVVKNVRSLLKLNGWIQWEELDTTAFCTDRMPEPAVVTKVRKAAMNILMYMKMSYMAPHQVFDELRAQQFQNVRRKAYNTRGLGYLHDVALRWAINVIRAMIVPAMLTTGEAKDLAEAKEKVEELVAGYQDHCMTALPLVNLFIIVGQI</sequence>
<gene>
    <name evidence="2" type="ORF">PENSTE_c005G07020</name>
</gene>
<dbReference type="Pfam" id="PF08242">
    <property type="entry name" value="Methyltransf_12"/>
    <property type="match status" value="1"/>
</dbReference>
<organism evidence="2 3">
    <name type="scientific">Penicillium steckii</name>
    <dbReference type="NCBI Taxonomy" id="303698"/>
    <lineage>
        <taxon>Eukaryota</taxon>
        <taxon>Fungi</taxon>
        <taxon>Dikarya</taxon>
        <taxon>Ascomycota</taxon>
        <taxon>Pezizomycotina</taxon>
        <taxon>Eurotiomycetes</taxon>
        <taxon>Eurotiomycetidae</taxon>
        <taxon>Eurotiales</taxon>
        <taxon>Aspergillaceae</taxon>
        <taxon>Penicillium</taxon>
    </lineage>
</organism>
<accession>A0A1V6TKV3</accession>